<feature type="chain" id="PRO_5029492040" description="Lipoprotein" evidence="2">
    <location>
        <begin position="25"/>
        <end position="290"/>
    </location>
</feature>
<dbReference type="Proteomes" id="UP000466345">
    <property type="component" value="Unassembled WGS sequence"/>
</dbReference>
<protein>
    <recommendedName>
        <fullName evidence="5">Lipoprotein</fullName>
    </recommendedName>
</protein>
<dbReference type="EMBL" id="WEGJ01000012">
    <property type="protein sequence ID" value="MQY13328.1"/>
    <property type="molecule type" value="Genomic_DNA"/>
</dbReference>
<feature type="signal peptide" evidence="2">
    <location>
        <begin position="1"/>
        <end position="24"/>
    </location>
</feature>
<dbReference type="RefSeq" id="WP_153452996.1">
    <property type="nucleotide sequence ID" value="NZ_WEGJ01000012.1"/>
</dbReference>
<dbReference type="AlphaFoldDB" id="A0A7K0CIN6"/>
<dbReference type="Gene3D" id="2.50.20.20">
    <property type="match status" value="1"/>
</dbReference>
<evidence type="ECO:0000313" key="3">
    <source>
        <dbReference type="EMBL" id="MQY13328.1"/>
    </source>
</evidence>
<evidence type="ECO:0000256" key="1">
    <source>
        <dbReference type="SAM" id="MobiDB-lite"/>
    </source>
</evidence>
<gene>
    <name evidence="3" type="ORF">SRB5_34720</name>
</gene>
<feature type="region of interest" description="Disordered" evidence="1">
    <location>
        <begin position="28"/>
        <end position="53"/>
    </location>
</feature>
<keyword evidence="2" id="KW-0732">Signal</keyword>
<sequence>MSVIRTKAAAALLAGALLAGGAVACNDDSSSGGKKKTGSSSNSENGGGNNGAVEVSPAVAIQKAVKNNKDIKSMTFTMKGKTPDGPFEADAAIDMEKSLMSMKMKGGMGTEAGTFEIRVVDKAMFMKADGQPSEDGKTWLKVNLTTLGEGEDPFSGAGAGTDPTGEAESMTASKDLKKVGEEKIGGVQTTHYTGTVTLDQIRETFKGEDPKTRAKHEKSLKEYEDLGADKLTMDMWIDGKSQTKQVRTRSETKKGPIDMTIVFGEINVPVTVETPPAAEVMDLSKTATQS</sequence>
<dbReference type="InterPro" id="IPR029046">
    <property type="entry name" value="LolA/LolB/LppX"/>
</dbReference>
<accession>A0A7K0CIN6</accession>
<evidence type="ECO:0000313" key="4">
    <source>
        <dbReference type="Proteomes" id="UP000466345"/>
    </source>
</evidence>
<keyword evidence="4" id="KW-1185">Reference proteome</keyword>
<name>A0A7K0CIN6_9ACTN</name>
<dbReference type="PROSITE" id="PS51257">
    <property type="entry name" value="PROKAR_LIPOPROTEIN"/>
    <property type="match status" value="1"/>
</dbReference>
<dbReference type="SUPFAM" id="SSF89392">
    <property type="entry name" value="Prokaryotic lipoproteins and lipoprotein localization factors"/>
    <property type="match status" value="1"/>
</dbReference>
<organism evidence="3 4">
    <name type="scientific">Streptomyces smaragdinus</name>
    <dbReference type="NCBI Taxonomy" id="2585196"/>
    <lineage>
        <taxon>Bacteria</taxon>
        <taxon>Bacillati</taxon>
        <taxon>Actinomycetota</taxon>
        <taxon>Actinomycetes</taxon>
        <taxon>Kitasatosporales</taxon>
        <taxon>Streptomycetaceae</taxon>
        <taxon>Streptomyces</taxon>
    </lineage>
</organism>
<dbReference type="OrthoDB" id="3369896at2"/>
<evidence type="ECO:0000256" key="2">
    <source>
        <dbReference type="SAM" id="SignalP"/>
    </source>
</evidence>
<feature type="region of interest" description="Disordered" evidence="1">
    <location>
        <begin position="149"/>
        <end position="168"/>
    </location>
</feature>
<reference evidence="3 4" key="1">
    <citation type="submission" date="2019-10" db="EMBL/GenBank/DDBJ databases">
        <title>Streptomyces smaragdinus sp. nov. and Streptomyces fabii sp. nov., isolated from the gut of fungus growing-termite Macrotermes natalensis.</title>
        <authorList>
            <person name="Schwitalla J."/>
            <person name="Benndorf R."/>
            <person name="Martin K."/>
            <person name="De Beer W."/>
            <person name="Kaster A.-K."/>
            <person name="Vollmers J."/>
            <person name="Poulsen M."/>
            <person name="Beemelmanns C."/>
        </authorList>
    </citation>
    <scope>NUCLEOTIDE SEQUENCE [LARGE SCALE GENOMIC DNA]</scope>
    <source>
        <strain evidence="3 4">RB5</strain>
    </source>
</reference>
<evidence type="ECO:0008006" key="5">
    <source>
        <dbReference type="Google" id="ProtNLM"/>
    </source>
</evidence>
<proteinExistence type="predicted"/>
<comment type="caution">
    <text evidence="3">The sequence shown here is derived from an EMBL/GenBank/DDBJ whole genome shotgun (WGS) entry which is preliminary data.</text>
</comment>